<organism evidence="4 5">
    <name type="scientific">Puniceibacterium sediminis</name>
    <dbReference type="NCBI Taxonomy" id="1608407"/>
    <lineage>
        <taxon>Bacteria</taxon>
        <taxon>Pseudomonadati</taxon>
        <taxon>Pseudomonadota</taxon>
        <taxon>Alphaproteobacteria</taxon>
        <taxon>Rhodobacterales</taxon>
        <taxon>Paracoccaceae</taxon>
        <taxon>Puniceibacterium</taxon>
    </lineage>
</organism>
<dbReference type="InterPro" id="IPR036736">
    <property type="entry name" value="ACP-like_sf"/>
</dbReference>
<dbReference type="PROSITE" id="PS00012">
    <property type="entry name" value="PHOSPHOPANTETHEINE"/>
    <property type="match status" value="1"/>
</dbReference>
<keyword evidence="5" id="KW-1185">Reference proteome</keyword>
<sequence length="86" mass="9035">MPDTIPFLDDVRALIAAELSGTDIAELAPDTKLHTLGIDSLTAVNLVVALSAQTGVDLEDFIDDLETPDSIAGLCDIVARFHSATV</sequence>
<accession>A0A238YV52</accession>
<gene>
    <name evidence="4" type="ORF">SAMN06265370_12016</name>
</gene>
<name>A0A238YV52_9RHOB</name>
<dbReference type="Gene3D" id="1.10.1200.10">
    <property type="entry name" value="ACP-like"/>
    <property type="match status" value="1"/>
</dbReference>
<evidence type="ECO:0000313" key="5">
    <source>
        <dbReference type="Proteomes" id="UP000198417"/>
    </source>
</evidence>
<dbReference type="RefSeq" id="WP_089272921.1">
    <property type="nucleotide sequence ID" value="NZ_FZNN01000020.1"/>
</dbReference>
<evidence type="ECO:0000256" key="1">
    <source>
        <dbReference type="ARBA" id="ARBA00022450"/>
    </source>
</evidence>
<dbReference type="GO" id="GO:0031177">
    <property type="term" value="F:phosphopantetheine binding"/>
    <property type="evidence" value="ECO:0007669"/>
    <property type="project" value="InterPro"/>
</dbReference>
<reference evidence="4 5" key="1">
    <citation type="submission" date="2017-06" db="EMBL/GenBank/DDBJ databases">
        <authorList>
            <person name="Kim H.J."/>
            <person name="Triplett B.A."/>
        </authorList>
    </citation>
    <scope>NUCLEOTIDE SEQUENCE [LARGE SCALE GENOMIC DNA]</scope>
    <source>
        <strain evidence="4 5">DSM 29052</strain>
    </source>
</reference>
<dbReference type="SUPFAM" id="SSF47336">
    <property type="entry name" value="ACP-like"/>
    <property type="match status" value="1"/>
</dbReference>
<dbReference type="PROSITE" id="PS50075">
    <property type="entry name" value="CARRIER"/>
    <property type="match status" value="1"/>
</dbReference>
<dbReference type="InterPro" id="IPR006162">
    <property type="entry name" value="Ppantetheine_attach_site"/>
</dbReference>
<evidence type="ECO:0000256" key="2">
    <source>
        <dbReference type="ARBA" id="ARBA00022553"/>
    </source>
</evidence>
<keyword evidence="2" id="KW-0597">Phosphoprotein</keyword>
<dbReference type="SMART" id="SM00823">
    <property type="entry name" value="PKS_PP"/>
    <property type="match status" value="1"/>
</dbReference>
<dbReference type="Pfam" id="PF00550">
    <property type="entry name" value="PP-binding"/>
    <property type="match status" value="1"/>
</dbReference>
<dbReference type="AlphaFoldDB" id="A0A238YV52"/>
<dbReference type="InterPro" id="IPR009081">
    <property type="entry name" value="PP-bd_ACP"/>
</dbReference>
<dbReference type="EMBL" id="FZNN01000020">
    <property type="protein sequence ID" value="SNR74514.1"/>
    <property type="molecule type" value="Genomic_DNA"/>
</dbReference>
<evidence type="ECO:0000259" key="3">
    <source>
        <dbReference type="PROSITE" id="PS50075"/>
    </source>
</evidence>
<evidence type="ECO:0000313" key="4">
    <source>
        <dbReference type="EMBL" id="SNR74514.1"/>
    </source>
</evidence>
<protein>
    <submittedName>
        <fullName evidence="4">Acyl carrier protein</fullName>
    </submittedName>
</protein>
<feature type="domain" description="Carrier" evidence="3">
    <location>
        <begin position="5"/>
        <end position="82"/>
    </location>
</feature>
<proteinExistence type="predicted"/>
<dbReference type="InterPro" id="IPR020806">
    <property type="entry name" value="PKS_PP-bd"/>
</dbReference>
<keyword evidence="1" id="KW-0596">Phosphopantetheine</keyword>
<dbReference type="Proteomes" id="UP000198417">
    <property type="component" value="Unassembled WGS sequence"/>
</dbReference>